<feature type="compositionally biased region" description="Low complexity" evidence="8">
    <location>
        <begin position="340"/>
        <end position="354"/>
    </location>
</feature>
<keyword evidence="4 7" id="KW-0547">Nucleotide-binding</keyword>
<dbReference type="PROSITE" id="PS50011">
    <property type="entry name" value="PROTEIN_KINASE_DOM"/>
    <property type="match status" value="1"/>
</dbReference>
<dbReference type="InterPro" id="IPR011009">
    <property type="entry name" value="Kinase-like_dom_sf"/>
</dbReference>
<dbReference type="Proteomes" id="UP000568380">
    <property type="component" value="Unassembled WGS sequence"/>
</dbReference>
<proteinExistence type="predicted"/>
<feature type="region of interest" description="Disordered" evidence="8">
    <location>
        <begin position="265"/>
        <end position="298"/>
    </location>
</feature>
<organism evidence="11 12">
    <name type="scientific">Nonomuraea endophytica</name>
    <dbReference type="NCBI Taxonomy" id="714136"/>
    <lineage>
        <taxon>Bacteria</taxon>
        <taxon>Bacillati</taxon>
        <taxon>Actinomycetota</taxon>
        <taxon>Actinomycetes</taxon>
        <taxon>Streptosporangiales</taxon>
        <taxon>Streptosporangiaceae</taxon>
        <taxon>Nonomuraea</taxon>
    </lineage>
</organism>
<dbReference type="SUPFAM" id="SSF56112">
    <property type="entry name" value="Protein kinase-like (PK-like)"/>
    <property type="match status" value="1"/>
</dbReference>
<evidence type="ECO:0000256" key="1">
    <source>
        <dbReference type="ARBA" id="ARBA00012513"/>
    </source>
</evidence>
<keyword evidence="9" id="KW-0472">Membrane</keyword>
<accession>A0A7W8A095</accession>
<dbReference type="InterPro" id="IPR008271">
    <property type="entry name" value="Ser/Thr_kinase_AS"/>
</dbReference>
<evidence type="ECO:0000256" key="7">
    <source>
        <dbReference type="PROSITE-ProRule" id="PRU10141"/>
    </source>
</evidence>
<keyword evidence="2 11" id="KW-0723">Serine/threonine-protein kinase</keyword>
<dbReference type="PROSITE" id="PS00107">
    <property type="entry name" value="PROTEIN_KINASE_ATP"/>
    <property type="match status" value="1"/>
</dbReference>
<evidence type="ECO:0000256" key="4">
    <source>
        <dbReference type="ARBA" id="ARBA00022741"/>
    </source>
</evidence>
<feature type="region of interest" description="Disordered" evidence="8">
    <location>
        <begin position="375"/>
        <end position="395"/>
    </location>
</feature>
<evidence type="ECO:0000256" key="2">
    <source>
        <dbReference type="ARBA" id="ARBA00022527"/>
    </source>
</evidence>
<evidence type="ECO:0000256" key="3">
    <source>
        <dbReference type="ARBA" id="ARBA00022679"/>
    </source>
</evidence>
<evidence type="ECO:0000256" key="5">
    <source>
        <dbReference type="ARBA" id="ARBA00022777"/>
    </source>
</evidence>
<dbReference type="EMBL" id="JACHIN010000003">
    <property type="protein sequence ID" value="MBB5077143.1"/>
    <property type="molecule type" value="Genomic_DNA"/>
</dbReference>
<feature type="region of interest" description="Disordered" evidence="8">
    <location>
        <begin position="328"/>
        <end position="362"/>
    </location>
</feature>
<dbReference type="InterPro" id="IPR000719">
    <property type="entry name" value="Prot_kinase_dom"/>
</dbReference>
<dbReference type="PROSITE" id="PS00108">
    <property type="entry name" value="PROTEIN_KINASE_ST"/>
    <property type="match status" value="1"/>
</dbReference>
<evidence type="ECO:0000259" key="10">
    <source>
        <dbReference type="PROSITE" id="PS50011"/>
    </source>
</evidence>
<evidence type="ECO:0000256" key="9">
    <source>
        <dbReference type="SAM" id="Phobius"/>
    </source>
</evidence>
<dbReference type="SMART" id="SM00220">
    <property type="entry name" value="S_TKc"/>
    <property type="match status" value="1"/>
</dbReference>
<dbReference type="AlphaFoldDB" id="A0A7W8A095"/>
<keyword evidence="5 11" id="KW-0418">Kinase</keyword>
<feature type="domain" description="Protein kinase" evidence="10">
    <location>
        <begin position="9"/>
        <end position="277"/>
    </location>
</feature>
<dbReference type="PANTHER" id="PTHR43289:SF6">
    <property type="entry name" value="SERINE_THREONINE-PROTEIN KINASE NEKL-3"/>
    <property type="match status" value="1"/>
</dbReference>
<evidence type="ECO:0000313" key="11">
    <source>
        <dbReference type="EMBL" id="MBB5077143.1"/>
    </source>
</evidence>
<keyword evidence="3" id="KW-0808">Transferase</keyword>
<keyword evidence="12" id="KW-1185">Reference proteome</keyword>
<dbReference type="GO" id="GO:0005524">
    <property type="term" value="F:ATP binding"/>
    <property type="evidence" value="ECO:0007669"/>
    <property type="project" value="UniProtKB-UniRule"/>
</dbReference>
<gene>
    <name evidence="11" type="ORF">HNR40_002616</name>
</gene>
<comment type="caution">
    <text evidence="11">The sequence shown here is derived from an EMBL/GenBank/DDBJ whole genome shotgun (WGS) entry which is preliminary data.</text>
</comment>
<dbReference type="Gene3D" id="1.10.510.10">
    <property type="entry name" value="Transferase(Phosphotransferase) domain 1"/>
    <property type="match status" value="1"/>
</dbReference>
<keyword evidence="9" id="KW-1133">Transmembrane helix</keyword>
<dbReference type="InterPro" id="IPR017441">
    <property type="entry name" value="Protein_kinase_ATP_BS"/>
</dbReference>
<dbReference type="EC" id="2.7.11.1" evidence="1"/>
<dbReference type="Gene3D" id="3.30.200.20">
    <property type="entry name" value="Phosphorylase Kinase, domain 1"/>
    <property type="match status" value="1"/>
</dbReference>
<sequence>MERLVSNRYRLIEPIGEGGMGVVWRAHDELLDRPVAVKEVRYSGVGEAKRAELNRRTIREARAAGRLEHPSVVVVYDVVEEDGRPWIVMNLVRSRSLARVVGDDGPLPPGRVAAIGAALLDALRTAHAAGVLHRDVKPENVLLADDGRVVLTDFGIATLEAEQGLTATGHLVGTPAYMPPERLNGLPAGPESDLWALGATLYTAVEGRPPFRGDSWASTVAAVLRDPPAPSARAGAIAPVIEGLLRRDPAARIPAAQAAELLNTASGTAPPPHQPTLHNGVRPTGESRTRRAKPSRRPRWIAASTALVAVGGLATAGFLLSGRLAGTAAPKPTPTPPTASPSATATPTTTAKPSPKLPDGWRTVTSRTGAFSLAVPKGWKGSKTPDRDSISWTGPGPGGQLIVEWTDDVWSDPVQHWKNVEGDILRRKEFRDYRRIAIRRLTYLGRPAADWEFTRAKGTTRVHVITRGFRAADGRPYAVYWELPDSRWEDHVNYFNTFVEYFRVL</sequence>
<keyword evidence="9" id="KW-0812">Transmembrane</keyword>
<evidence type="ECO:0000256" key="6">
    <source>
        <dbReference type="ARBA" id="ARBA00022840"/>
    </source>
</evidence>
<evidence type="ECO:0000256" key="8">
    <source>
        <dbReference type="SAM" id="MobiDB-lite"/>
    </source>
</evidence>
<feature type="binding site" evidence="7">
    <location>
        <position position="38"/>
    </location>
    <ligand>
        <name>ATP</name>
        <dbReference type="ChEBI" id="CHEBI:30616"/>
    </ligand>
</feature>
<dbReference type="RefSeq" id="WP_312896315.1">
    <property type="nucleotide sequence ID" value="NZ_JACHIN010000003.1"/>
</dbReference>
<name>A0A7W8A095_9ACTN</name>
<dbReference type="PANTHER" id="PTHR43289">
    <property type="entry name" value="MITOGEN-ACTIVATED PROTEIN KINASE KINASE KINASE 20-RELATED"/>
    <property type="match status" value="1"/>
</dbReference>
<protein>
    <recommendedName>
        <fullName evidence="1">non-specific serine/threonine protein kinase</fullName>
        <ecNumber evidence="1">2.7.11.1</ecNumber>
    </recommendedName>
</protein>
<dbReference type="GO" id="GO:0004674">
    <property type="term" value="F:protein serine/threonine kinase activity"/>
    <property type="evidence" value="ECO:0007669"/>
    <property type="project" value="UniProtKB-KW"/>
</dbReference>
<dbReference type="Pfam" id="PF00069">
    <property type="entry name" value="Pkinase"/>
    <property type="match status" value="1"/>
</dbReference>
<feature type="transmembrane region" description="Helical" evidence="9">
    <location>
        <begin position="300"/>
        <end position="320"/>
    </location>
</feature>
<reference evidence="11 12" key="1">
    <citation type="submission" date="2020-08" db="EMBL/GenBank/DDBJ databases">
        <title>Genomic Encyclopedia of Type Strains, Phase IV (KMG-IV): sequencing the most valuable type-strain genomes for metagenomic binning, comparative biology and taxonomic classification.</title>
        <authorList>
            <person name="Goeker M."/>
        </authorList>
    </citation>
    <scope>NUCLEOTIDE SEQUENCE [LARGE SCALE GENOMIC DNA]</scope>
    <source>
        <strain evidence="11 12">DSM 45385</strain>
    </source>
</reference>
<keyword evidence="6 7" id="KW-0067">ATP-binding</keyword>
<evidence type="ECO:0000313" key="12">
    <source>
        <dbReference type="Proteomes" id="UP000568380"/>
    </source>
</evidence>
<dbReference type="CDD" id="cd14014">
    <property type="entry name" value="STKc_PknB_like"/>
    <property type="match status" value="1"/>
</dbReference>